<name>A0A2P2NDF8_RHIMU</name>
<dbReference type="AlphaFoldDB" id="A0A2P2NDF8"/>
<evidence type="ECO:0000313" key="1">
    <source>
        <dbReference type="EMBL" id="MBX40521.1"/>
    </source>
</evidence>
<reference evidence="1" key="1">
    <citation type="submission" date="2018-02" db="EMBL/GenBank/DDBJ databases">
        <title>Rhizophora mucronata_Transcriptome.</title>
        <authorList>
            <person name="Meera S.P."/>
            <person name="Sreeshan A."/>
            <person name="Augustine A."/>
        </authorList>
    </citation>
    <scope>NUCLEOTIDE SEQUENCE</scope>
    <source>
        <tissue evidence="1">Leaf</tissue>
    </source>
</reference>
<sequence length="45" mass="5355">MKMTQFGGQALIAQLYCHPKHKELPSQSWHKCVHLHMQHPLQRLH</sequence>
<proteinExistence type="predicted"/>
<protein>
    <submittedName>
        <fullName evidence="1">Uncharacterized protein</fullName>
    </submittedName>
</protein>
<organism evidence="1">
    <name type="scientific">Rhizophora mucronata</name>
    <name type="common">Asiatic mangrove</name>
    <dbReference type="NCBI Taxonomy" id="61149"/>
    <lineage>
        <taxon>Eukaryota</taxon>
        <taxon>Viridiplantae</taxon>
        <taxon>Streptophyta</taxon>
        <taxon>Embryophyta</taxon>
        <taxon>Tracheophyta</taxon>
        <taxon>Spermatophyta</taxon>
        <taxon>Magnoliopsida</taxon>
        <taxon>eudicotyledons</taxon>
        <taxon>Gunneridae</taxon>
        <taxon>Pentapetalae</taxon>
        <taxon>rosids</taxon>
        <taxon>fabids</taxon>
        <taxon>Malpighiales</taxon>
        <taxon>Rhizophoraceae</taxon>
        <taxon>Rhizophora</taxon>
    </lineage>
</organism>
<dbReference type="EMBL" id="GGEC01060037">
    <property type="protein sequence ID" value="MBX40521.1"/>
    <property type="molecule type" value="Transcribed_RNA"/>
</dbReference>
<accession>A0A2P2NDF8</accession>